<feature type="transmembrane region" description="Helical" evidence="2">
    <location>
        <begin position="6"/>
        <end position="24"/>
    </location>
</feature>
<dbReference type="SUPFAM" id="SSF52172">
    <property type="entry name" value="CheY-like"/>
    <property type="match status" value="1"/>
</dbReference>
<dbReference type="CDD" id="cd00156">
    <property type="entry name" value="REC"/>
    <property type="match status" value="1"/>
</dbReference>
<keyword evidence="2" id="KW-0472">Membrane</keyword>
<dbReference type="PROSITE" id="PS50110">
    <property type="entry name" value="RESPONSE_REGULATORY"/>
    <property type="match status" value="1"/>
</dbReference>
<dbReference type="Proteomes" id="UP001597145">
    <property type="component" value="Unassembled WGS sequence"/>
</dbReference>
<protein>
    <submittedName>
        <fullName evidence="4">Response regulator</fullName>
    </submittedName>
</protein>
<evidence type="ECO:0000256" key="1">
    <source>
        <dbReference type="PROSITE-ProRule" id="PRU00169"/>
    </source>
</evidence>
<keyword evidence="2" id="KW-0812">Transmembrane</keyword>
<accession>A0ABW4FKA6</accession>
<feature type="modified residue" description="4-aspartylphosphate" evidence="1">
    <location>
        <position position="147"/>
    </location>
</feature>
<dbReference type="InterPro" id="IPR001789">
    <property type="entry name" value="Sig_transdc_resp-reg_receiver"/>
</dbReference>
<dbReference type="Gene3D" id="3.40.50.2300">
    <property type="match status" value="1"/>
</dbReference>
<evidence type="ECO:0000259" key="3">
    <source>
        <dbReference type="PROSITE" id="PS50110"/>
    </source>
</evidence>
<evidence type="ECO:0000313" key="5">
    <source>
        <dbReference type="Proteomes" id="UP001597145"/>
    </source>
</evidence>
<feature type="domain" description="Response regulatory" evidence="3">
    <location>
        <begin position="97"/>
        <end position="214"/>
    </location>
</feature>
<proteinExistence type="predicted"/>
<reference evidence="5" key="1">
    <citation type="journal article" date="2019" name="Int. J. Syst. Evol. Microbiol.">
        <title>The Global Catalogue of Microorganisms (GCM) 10K type strain sequencing project: providing services to taxonomists for standard genome sequencing and annotation.</title>
        <authorList>
            <consortium name="The Broad Institute Genomics Platform"/>
            <consortium name="The Broad Institute Genome Sequencing Center for Infectious Disease"/>
            <person name="Wu L."/>
            <person name="Ma J."/>
        </authorList>
    </citation>
    <scope>NUCLEOTIDE SEQUENCE [LARGE SCALE GENOMIC DNA]</scope>
    <source>
        <strain evidence="5">JCM 12165</strain>
    </source>
</reference>
<keyword evidence="1" id="KW-0597">Phosphoprotein</keyword>
<gene>
    <name evidence="4" type="ORF">ACFSCY_16295</name>
</gene>
<comment type="caution">
    <text evidence="4">The sequence shown here is derived from an EMBL/GenBank/DDBJ whole genome shotgun (WGS) entry which is preliminary data.</text>
</comment>
<dbReference type="EMBL" id="JBHUCP010000009">
    <property type="protein sequence ID" value="MFD1531003.1"/>
    <property type="molecule type" value="Genomic_DNA"/>
</dbReference>
<dbReference type="SMART" id="SM00448">
    <property type="entry name" value="REC"/>
    <property type="match status" value="1"/>
</dbReference>
<organism evidence="4 5">
    <name type="scientific">Pseudonocardia aurantiaca</name>
    <dbReference type="NCBI Taxonomy" id="75290"/>
    <lineage>
        <taxon>Bacteria</taxon>
        <taxon>Bacillati</taxon>
        <taxon>Actinomycetota</taxon>
        <taxon>Actinomycetes</taxon>
        <taxon>Pseudonocardiales</taxon>
        <taxon>Pseudonocardiaceae</taxon>
        <taxon>Pseudonocardia</taxon>
    </lineage>
</organism>
<dbReference type="InterPro" id="IPR011006">
    <property type="entry name" value="CheY-like_superfamily"/>
</dbReference>
<keyword evidence="2" id="KW-1133">Transmembrane helix</keyword>
<name>A0ABW4FKA6_9PSEU</name>
<dbReference type="Pfam" id="PF00072">
    <property type="entry name" value="Response_reg"/>
    <property type="match status" value="1"/>
</dbReference>
<evidence type="ECO:0000313" key="4">
    <source>
        <dbReference type="EMBL" id="MFD1531003.1"/>
    </source>
</evidence>
<dbReference type="RefSeq" id="WP_343971145.1">
    <property type="nucleotide sequence ID" value="NZ_BAAAJG010000002.1"/>
</dbReference>
<keyword evidence="5" id="KW-1185">Reference proteome</keyword>
<evidence type="ECO:0000256" key="2">
    <source>
        <dbReference type="SAM" id="Phobius"/>
    </source>
</evidence>
<sequence>MEQWTALLGVVAWPFVVAFVLVLFRKALRDLLSRDDLSISGPAGITFSARRAVGALVDAEELRRDPSDARSPVSAADAEDQVQEVAGFVRRLGRSPRLLWVDDMPSNIRLERSAIENMGMLVELSTSTKDAQAKLSRRRAYDVVISDMGRPEGPRAGYDLLRWMRDRHDDTPFVVYSSSNAPAHFDEAVREGAVGSTARPQELVDMILRSLRDARARSRWWRTSS</sequence>